<evidence type="ECO:0000256" key="9">
    <source>
        <dbReference type="RuleBase" id="RU000688"/>
    </source>
</evidence>
<evidence type="ECO:0000313" key="12">
    <source>
        <dbReference type="EMBL" id="GAU91137.1"/>
    </source>
</evidence>
<dbReference type="Pfam" id="PF00001">
    <property type="entry name" value="7tm_1"/>
    <property type="match status" value="1"/>
</dbReference>
<evidence type="ECO:0000256" key="7">
    <source>
        <dbReference type="ARBA" id="ARBA00023170"/>
    </source>
</evidence>
<dbReference type="GO" id="GO:0005886">
    <property type="term" value="C:plasma membrane"/>
    <property type="evidence" value="ECO:0007669"/>
    <property type="project" value="UniProtKB-SubCell"/>
</dbReference>
<keyword evidence="8 9" id="KW-0807">Transducer</keyword>
<dbReference type="InterPro" id="IPR000276">
    <property type="entry name" value="GPCR_Rhodpsn"/>
</dbReference>
<evidence type="ECO:0000256" key="10">
    <source>
        <dbReference type="SAM" id="Phobius"/>
    </source>
</evidence>
<dbReference type="CDD" id="cd14967">
    <property type="entry name" value="7tmA_amine_R-like"/>
    <property type="match status" value="1"/>
</dbReference>
<dbReference type="Proteomes" id="UP000186922">
    <property type="component" value="Unassembled WGS sequence"/>
</dbReference>
<evidence type="ECO:0000256" key="5">
    <source>
        <dbReference type="ARBA" id="ARBA00023040"/>
    </source>
</evidence>
<feature type="transmembrane region" description="Helical" evidence="10">
    <location>
        <begin position="140"/>
        <end position="164"/>
    </location>
</feature>
<comment type="caution">
    <text evidence="12">The sequence shown here is derived from an EMBL/GenBank/DDBJ whole genome shotgun (WGS) entry which is preliminary data.</text>
</comment>
<keyword evidence="6 10" id="KW-0472">Membrane</keyword>
<dbReference type="Gene3D" id="1.20.1070.10">
    <property type="entry name" value="Rhodopsin 7-helix transmembrane proteins"/>
    <property type="match status" value="1"/>
</dbReference>
<keyword evidence="3 9" id="KW-0812">Transmembrane</keyword>
<feature type="transmembrane region" description="Helical" evidence="10">
    <location>
        <begin position="28"/>
        <end position="51"/>
    </location>
</feature>
<evidence type="ECO:0000256" key="2">
    <source>
        <dbReference type="ARBA" id="ARBA00022475"/>
    </source>
</evidence>
<dbReference type="SUPFAM" id="SSF81321">
    <property type="entry name" value="Family A G protein-coupled receptor-like"/>
    <property type="match status" value="1"/>
</dbReference>
<name>A0A1D1UV58_RAMVA</name>
<feature type="transmembrane region" description="Helical" evidence="10">
    <location>
        <begin position="184"/>
        <end position="204"/>
    </location>
</feature>
<reference evidence="12 13" key="1">
    <citation type="journal article" date="2016" name="Nat. Commun.">
        <title>Extremotolerant tardigrade genome and improved radiotolerance of human cultured cells by tardigrade-unique protein.</title>
        <authorList>
            <person name="Hashimoto T."/>
            <person name="Horikawa D.D."/>
            <person name="Saito Y."/>
            <person name="Kuwahara H."/>
            <person name="Kozuka-Hata H."/>
            <person name="Shin-I T."/>
            <person name="Minakuchi Y."/>
            <person name="Ohishi K."/>
            <person name="Motoyama A."/>
            <person name="Aizu T."/>
            <person name="Enomoto A."/>
            <person name="Kondo K."/>
            <person name="Tanaka S."/>
            <person name="Hara Y."/>
            <person name="Koshikawa S."/>
            <person name="Sagara H."/>
            <person name="Miura T."/>
            <person name="Yokobori S."/>
            <person name="Miyagawa K."/>
            <person name="Suzuki Y."/>
            <person name="Kubo T."/>
            <person name="Oyama M."/>
            <person name="Kohara Y."/>
            <person name="Fujiyama A."/>
            <person name="Arakawa K."/>
            <person name="Katayama T."/>
            <person name="Toyoda A."/>
            <person name="Kunieda T."/>
        </authorList>
    </citation>
    <scope>NUCLEOTIDE SEQUENCE [LARGE SCALE GENOMIC DNA]</scope>
    <source>
        <strain evidence="12 13">YOKOZUNA-1</strain>
    </source>
</reference>
<dbReference type="SMART" id="SM01381">
    <property type="entry name" value="7TM_GPCR_Srsx"/>
    <property type="match status" value="1"/>
</dbReference>
<dbReference type="STRING" id="947166.A0A1D1UV58"/>
<keyword evidence="13" id="KW-1185">Reference proteome</keyword>
<dbReference type="GO" id="GO:0071880">
    <property type="term" value="P:adenylate cyclase-activating adrenergic receptor signaling pathway"/>
    <property type="evidence" value="ECO:0007669"/>
    <property type="project" value="TreeGrafter"/>
</dbReference>
<dbReference type="PROSITE" id="PS50262">
    <property type="entry name" value="G_PROTEIN_RECEP_F1_2"/>
    <property type="match status" value="1"/>
</dbReference>
<feature type="domain" description="G-protein coupled receptors family 1 profile" evidence="11">
    <location>
        <begin position="40"/>
        <end position="321"/>
    </location>
</feature>
<keyword evidence="4 10" id="KW-1133">Transmembrane helix</keyword>
<comment type="similarity">
    <text evidence="9">Belongs to the G-protein coupled receptor 1 family.</text>
</comment>
<gene>
    <name evidence="12" type="primary">RvY_03452-1</name>
    <name evidence="12" type="synonym">RvY_03452.1</name>
    <name evidence="12" type="ORF">RvY_03452</name>
</gene>
<evidence type="ECO:0000256" key="6">
    <source>
        <dbReference type="ARBA" id="ARBA00023136"/>
    </source>
</evidence>
<accession>A0A1D1UV58</accession>
<proteinExistence type="inferred from homology"/>
<keyword evidence="7 9" id="KW-0675">Receptor</keyword>
<dbReference type="PANTHER" id="PTHR24248">
    <property type="entry name" value="ADRENERGIC RECEPTOR-RELATED G-PROTEIN COUPLED RECEPTOR"/>
    <property type="match status" value="1"/>
</dbReference>
<dbReference type="GO" id="GO:0004930">
    <property type="term" value="F:G protein-coupled receptor activity"/>
    <property type="evidence" value="ECO:0007669"/>
    <property type="project" value="UniProtKB-KW"/>
</dbReference>
<keyword evidence="2" id="KW-1003">Cell membrane</keyword>
<evidence type="ECO:0000259" key="11">
    <source>
        <dbReference type="PROSITE" id="PS50262"/>
    </source>
</evidence>
<dbReference type="PRINTS" id="PR00237">
    <property type="entry name" value="GPCRRHODOPSN"/>
</dbReference>
<sequence length="426" mass="48529">MMEHYPRSNTTDSIQICHHPFLQWSLGFSYIVIIALSLLGNMAVIAVVCLFRQLRTITHYLLMSLAAADLTVTVLVMPFALIYDVTGSWGQGRTFCLFWMSWDVMCCTASLQHLCAIAWDRYVAITDPFNYTNRMSLVRVLLLIICIWINSALISFLPIFMGWFTRSDLIAHLHQCFLDTNPSYAIVSASISFYIPLLGMAFCYSRILSIAWQKVQQNNQQIRSLRDAQRADPASKSLLQIPNAHSEHHHHPQKAHTSHLRDLKATKTLGIVFGMFFCCWWPFFIVYWLDAFLPPGYVTQPLRSLITWLGYCNSSLNPIIYAWNPVFQAAYRKLFLYAVKPCRGDMDSISVNGMISLSNTHDTLGKRSSLRRGSSCMSQRSVHKLGQPLTEEDVKELEMIFWPPSKPIFTKGGATDDQLSIAQDTS</sequence>
<dbReference type="GO" id="GO:0043410">
    <property type="term" value="P:positive regulation of MAPK cascade"/>
    <property type="evidence" value="ECO:0007669"/>
    <property type="project" value="TreeGrafter"/>
</dbReference>
<evidence type="ECO:0000313" key="13">
    <source>
        <dbReference type="Proteomes" id="UP000186922"/>
    </source>
</evidence>
<dbReference type="PANTHER" id="PTHR24248:SF66">
    <property type="entry name" value="OCTOPAMINE RECEPTOR BETA-3R"/>
    <property type="match status" value="1"/>
</dbReference>
<feature type="transmembrane region" description="Helical" evidence="10">
    <location>
        <begin position="97"/>
        <end position="119"/>
    </location>
</feature>
<dbReference type="PROSITE" id="PS00237">
    <property type="entry name" value="G_PROTEIN_RECEP_F1_1"/>
    <property type="match status" value="1"/>
</dbReference>
<feature type="transmembrane region" description="Helical" evidence="10">
    <location>
        <begin position="269"/>
        <end position="289"/>
    </location>
</feature>
<dbReference type="AlphaFoldDB" id="A0A1D1UV58"/>
<organism evidence="12 13">
    <name type="scientific">Ramazzottius varieornatus</name>
    <name type="common">Water bear</name>
    <name type="synonym">Tardigrade</name>
    <dbReference type="NCBI Taxonomy" id="947166"/>
    <lineage>
        <taxon>Eukaryota</taxon>
        <taxon>Metazoa</taxon>
        <taxon>Ecdysozoa</taxon>
        <taxon>Tardigrada</taxon>
        <taxon>Eutardigrada</taxon>
        <taxon>Parachela</taxon>
        <taxon>Hypsibioidea</taxon>
        <taxon>Ramazzottiidae</taxon>
        <taxon>Ramazzottius</taxon>
    </lineage>
</organism>
<feature type="transmembrane region" description="Helical" evidence="10">
    <location>
        <begin position="60"/>
        <end position="85"/>
    </location>
</feature>
<dbReference type="EMBL" id="BDGG01000002">
    <property type="protein sequence ID" value="GAU91137.1"/>
    <property type="molecule type" value="Genomic_DNA"/>
</dbReference>
<evidence type="ECO:0000256" key="8">
    <source>
        <dbReference type="ARBA" id="ARBA00023224"/>
    </source>
</evidence>
<protein>
    <recommendedName>
        <fullName evidence="11">G-protein coupled receptors family 1 profile domain-containing protein</fullName>
    </recommendedName>
</protein>
<evidence type="ECO:0000256" key="4">
    <source>
        <dbReference type="ARBA" id="ARBA00022989"/>
    </source>
</evidence>
<comment type="subcellular location">
    <subcellularLocation>
        <location evidence="1">Cell membrane</location>
        <topology evidence="1">Multi-pass membrane protein</topology>
    </subcellularLocation>
</comment>
<keyword evidence="5 9" id="KW-0297">G-protein coupled receptor</keyword>
<evidence type="ECO:0000256" key="1">
    <source>
        <dbReference type="ARBA" id="ARBA00004651"/>
    </source>
</evidence>
<dbReference type="OrthoDB" id="10066012at2759"/>
<dbReference type="InterPro" id="IPR017452">
    <property type="entry name" value="GPCR_Rhodpsn_7TM"/>
</dbReference>
<evidence type="ECO:0000256" key="3">
    <source>
        <dbReference type="ARBA" id="ARBA00022692"/>
    </source>
</evidence>